<feature type="binding site" evidence="13">
    <location>
        <position position="298"/>
    </location>
    <ligand>
        <name>Zn(2+)</name>
        <dbReference type="ChEBI" id="CHEBI:29105"/>
        <note>catalytic</note>
    </ligand>
</feature>
<evidence type="ECO:0000259" key="14">
    <source>
        <dbReference type="SMART" id="SM01263"/>
    </source>
</evidence>
<protein>
    <submittedName>
        <fullName evidence="15">Leukotriene A(4) hydrolase</fullName>
    </submittedName>
</protein>
<reference evidence="15" key="1">
    <citation type="submission" date="2022-07" db="EMBL/GenBank/DDBJ databases">
        <title>Fungi with potential for degradation of polypropylene.</title>
        <authorList>
            <person name="Gostincar C."/>
        </authorList>
    </citation>
    <scope>NUCLEOTIDE SEQUENCE</scope>
    <source>
        <strain evidence="15">EXF-13287</strain>
    </source>
</reference>
<evidence type="ECO:0000256" key="4">
    <source>
        <dbReference type="ARBA" id="ARBA00022490"/>
    </source>
</evidence>
<dbReference type="InterPro" id="IPR015211">
    <property type="entry name" value="Peptidase_M1_C"/>
</dbReference>
<comment type="subcellular location">
    <subcellularLocation>
        <location evidence="2">Cytoplasm</location>
    </subcellularLocation>
    <subcellularLocation>
        <location evidence="1">Nucleus</location>
    </subcellularLocation>
</comment>
<evidence type="ECO:0000256" key="8">
    <source>
        <dbReference type="ARBA" id="ARBA00022833"/>
    </source>
</evidence>
<feature type="binding site" evidence="12">
    <location>
        <begin position="568"/>
        <end position="570"/>
    </location>
    <ligand>
        <name>a peptide</name>
        <dbReference type="ChEBI" id="CHEBI:60466"/>
    </ligand>
</feature>
<gene>
    <name evidence="15" type="ORF">NKR19_g1109</name>
</gene>
<dbReference type="InterPro" id="IPR045357">
    <property type="entry name" value="Aminopeptidase_N-like_N"/>
</dbReference>
<dbReference type="FunFam" id="1.10.390.10:FF:000009">
    <property type="entry name" value="Leukotriene A(4) hydrolase"/>
    <property type="match status" value="1"/>
</dbReference>
<comment type="caution">
    <text evidence="15">The sequence shown here is derived from an EMBL/GenBank/DDBJ whole genome shotgun (WGS) entry which is preliminary data.</text>
</comment>
<dbReference type="AlphaFoldDB" id="A0AA38SIX7"/>
<feature type="domain" description="Peptidase M1 leukotriene A4 hydrolase/aminopeptidase C-terminal" evidence="14">
    <location>
        <begin position="471"/>
        <end position="610"/>
    </location>
</feature>
<evidence type="ECO:0000256" key="12">
    <source>
        <dbReference type="PIRSR" id="PIRSR634015-2"/>
    </source>
</evidence>
<evidence type="ECO:0000313" key="16">
    <source>
        <dbReference type="Proteomes" id="UP001174691"/>
    </source>
</evidence>
<feature type="binding site" evidence="12">
    <location>
        <begin position="135"/>
        <end position="137"/>
    </location>
    <ligand>
        <name>a peptide</name>
        <dbReference type="ChEBI" id="CHEBI:60466"/>
    </ligand>
</feature>
<feature type="binding site" evidence="13">
    <location>
        <position position="294"/>
    </location>
    <ligand>
        <name>Zn(2+)</name>
        <dbReference type="ChEBI" id="CHEBI:29105"/>
        <note>catalytic</note>
    </ligand>
</feature>
<keyword evidence="8 13" id="KW-0862">Zinc</keyword>
<dbReference type="GO" id="GO:0008237">
    <property type="term" value="F:metallopeptidase activity"/>
    <property type="evidence" value="ECO:0007669"/>
    <property type="project" value="UniProtKB-KW"/>
</dbReference>
<dbReference type="FunFam" id="1.25.40.320:FF:000001">
    <property type="entry name" value="Leukotriene A(4) hydrolase"/>
    <property type="match status" value="1"/>
</dbReference>
<dbReference type="InterPro" id="IPR049980">
    <property type="entry name" value="LTA4H_cat"/>
</dbReference>
<feature type="binding site" evidence="13">
    <location>
        <position position="317"/>
    </location>
    <ligand>
        <name>Zn(2+)</name>
        <dbReference type="ChEBI" id="CHEBI:29105"/>
        <note>catalytic</note>
    </ligand>
</feature>
<keyword evidence="5" id="KW-0645">Protease</keyword>
<dbReference type="PANTHER" id="PTHR45726">
    <property type="entry name" value="LEUKOTRIENE A-4 HYDROLASE"/>
    <property type="match status" value="1"/>
</dbReference>
<dbReference type="SUPFAM" id="SSF55486">
    <property type="entry name" value="Metalloproteases ('zincins'), catalytic domain"/>
    <property type="match status" value="1"/>
</dbReference>
<dbReference type="Gene3D" id="1.25.40.320">
    <property type="entry name" value="Peptidase M1, leukotriene A4 hydrolase/aminopeptidase C-terminal domain"/>
    <property type="match status" value="1"/>
</dbReference>
<dbReference type="InterPro" id="IPR038502">
    <property type="entry name" value="M1_LTA-4_hydro/amino_C_sf"/>
</dbReference>
<evidence type="ECO:0000256" key="2">
    <source>
        <dbReference type="ARBA" id="ARBA00004496"/>
    </source>
</evidence>
<evidence type="ECO:0000313" key="15">
    <source>
        <dbReference type="EMBL" id="KAJ9164681.1"/>
    </source>
</evidence>
<feature type="binding site" evidence="12">
    <location>
        <begin position="265"/>
        <end position="270"/>
    </location>
    <ligand>
        <name>a peptide</name>
        <dbReference type="ChEBI" id="CHEBI:60466"/>
    </ligand>
</feature>
<dbReference type="FunFam" id="3.30.2010.30:FF:000001">
    <property type="entry name" value="Leukotriene A(4) hydrolase"/>
    <property type="match status" value="1"/>
</dbReference>
<keyword evidence="10" id="KW-0539">Nucleus</keyword>
<accession>A0AA38SIX7</accession>
<dbReference type="Gene3D" id="1.10.390.10">
    <property type="entry name" value="Neutral Protease Domain 2"/>
    <property type="match status" value="1"/>
</dbReference>
<evidence type="ECO:0000256" key="9">
    <source>
        <dbReference type="ARBA" id="ARBA00023049"/>
    </source>
</evidence>
<organism evidence="15 16">
    <name type="scientific">Coniochaeta hoffmannii</name>
    <dbReference type="NCBI Taxonomy" id="91930"/>
    <lineage>
        <taxon>Eukaryota</taxon>
        <taxon>Fungi</taxon>
        <taxon>Dikarya</taxon>
        <taxon>Ascomycota</taxon>
        <taxon>Pezizomycotina</taxon>
        <taxon>Sordariomycetes</taxon>
        <taxon>Sordariomycetidae</taxon>
        <taxon>Coniochaetales</taxon>
        <taxon>Coniochaetaceae</taxon>
        <taxon>Coniochaeta</taxon>
    </lineage>
</organism>
<comment type="similarity">
    <text evidence="3">Belongs to the peptidase M1 family.</text>
</comment>
<dbReference type="SUPFAM" id="SSF63737">
    <property type="entry name" value="Leukotriene A4 hydrolase N-terminal domain"/>
    <property type="match status" value="1"/>
</dbReference>
<dbReference type="Gene3D" id="3.30.2010.30">
    <property type="match status" value="1"/>
</dbReference>
<keyword evidence="16" id="KW-1185">Reference proteome</keyword>
<dbReference type="GO" id="GO:0004301">
    <property type="term" value="F:epoxide hydrolase activity"/>
    <property type="evidence" value="ECO:0007669"/>
    <property type="project" value="TreeGrafter"/>
</dbReference>
<dbReference type="SUPFAM" id="SSF48371">
    <property type="entry name" value="ARM repeat"/>
    <property type="match status" value="1"/>
</dbReference>
<evidence type="ECO:0000256" key="1">
    <source>
        <dbReference type="ARBA" id="ARBA00004123"/>
    </source>
</evidence>
<dbReference type="PANTHER" id="PTHR45726:SF3">
    <property type="entry name" value="LEUKOTRIENE A-4 HYDROLASE"/>
    <property type="match status" value="1"/>
</dbReference>
<dbReference type="GO" id="GO:0005829">
    <property type="term" value="C:cytosol"/>
    <property type="evidence" value="ECO:0007669"/>
    <property type="project" value="TreeGrafter"/>
</dbReference>
<dbReference type="InterPro" id="IPR014782">
    <property type="entry name" value="Peptidase_M1_dom"/>
</dbReference>
<dbReference type="Gene3D" id="2.60.40.1730">
    <property type="entry name" value="tricorn interacting facor f3 domain"/>
    <property type="match status" value="1"/>
</dbReference>
<dbReference type="InterPro" id="IPR042097">
    <property type="entry name" value="Aminopeptidase_N-like_N_sf"/>
</dbReference>
<evidence type="ECO:0000256" key="10">
    <source>
        <dbReference type="ARBA" id="ARBA00023242"/>
    </source>
</evidence>
<evidence type="ECO:0000256" key="11">
    <source>
        <dbReference type="PIRSR" id="PIRSR634015-1"/>
    </source>
</evidence>
<keyword evidence="9" id="KW-0482">Metalloprotease</keyword>
<name>A0AA38SIX7_9PEZI</name>
<keyword evidence="7 15" id="KW-0378">Hydrolase</keyword>
<dbReference type="GO" id="GO:0006508">
    <property type="term" value="P:proteolysis"/>
    <property type="evidence" value="ECO:0007669"/>
    <property type="project" value="UniProtKB-KW"/>
</dbReference>
<keyword evidence="4" id="KW-0963">Cytoplasm</keyword>
<dbReference type="PRINTS" id="PR00756">
    <property type="entry name" value="ALADIPTASE"/>
</dbReference>
<feature type="active site" description="Proton acceptor" evidence="11">
    <location>
        <position position="295"/>
    </location>
</feature>
<dbReference type="GO" id="GO:0004177">
    <property type="term" value="F:aminopeptidase activity"/>
    <property type="evidence" value="ECO:0007669"/>
    <property type="project" value="TreeGrafter"/>
</dbReference>
<dbReference type="InterPro" id="IPR027268">
    <property type="entry name" value="Peptidase_M4/M1_CTD_sf"/>
</dbReference>
<dbReference type="Pfam" id="PF17900">
    <property type="entry name" value="Peptidase_M1_N"/>
    <property type="match status" value="1"/>
</dbReference>
<dbReference type="InterPro" id="IPR001930">
    <property type="entry name" value="Peptidase_M1"/>
</dbReference>
<dbReference type="GO" id="GO:0008270">
    <property type="term" value="F:zinc ion binding"/>
    <property type="evidence" value="ECO:0007669"/>
    <property type="project" value="InterPro"/>
</dbReference>
<evidence type="ECO:0000256" key="6">
    <source>
        <dbReference type="ARBA" id="ARBA00022723"/>
    </source>
</evidence>
<evidence type="ECO:0000256" key="13">
    <source>
        <dbReference type="PIRSR" id="PIRSR634015-3"/>
    </source>
</evidence>
<dbReference type="CDD" id="cd09599">
    <property type="entry name" value="M1_LTA4H"/>
    <property type="match status" value="1"/>
</dbReference>
<dbReference type="InterPro" id="IPR034015">
    <property type="entry name" value="M1_LTA4H"/>
</dbReference>
<evidence type="ECO:0000256" key="7">
    <source>
        <dbReference type="ARBA" id="ARBA00022801"/>
    </source>
</evidence>
<dbReference type="FunFam" id="2.60.40.1730:FF:000004">
    <property type="entry name" value="Leukotriene A(4) hydrolase"/>
    <property type="match status" value="1"/>
</dbReference>
<dbReference type="SMART" id="SM01263">
    <property type="entry name" value="Leuk-A4-hydro_C"/>
    <property type="match status" value="1"/>
</dbReference>
<dbReference type="GO" id="GO:0005634">
    <property type="term" value="C:nucleus"/>
    <property type="evidence" value="ECO:0007669"/>
    <property type="project" value="UniProtKB-SubCell"/>
</dbReference>
<dbReference type="Pfam" id="PF01433">
    <property type="entry name" value="Peptidase_M1"/>
    <property type="match status" value="1"/>
</dbReference>
<sequence>MAPRDPNTDSNYTAWRTQHTTANLTIDFASKRLRGSVTLDLVSQTDRASKEIILDTSYVDVSSVKVNGSPASKWELKPRVEPNGSPLHVSVPDGADKGATVSVEMEVATTDRCTALQWLTPEQTSNKRAPFMFSQCQAIHARSVFPCQDTPDVKATVSFNIRSPYAVIASGVQVGDVRTEGGEKVYRFEQKVPIPSYLFALASGDIVTAPIGKRSVVASGPNELGACKWEFEEDMDRFMEAAESITGVPYQWGEYNVLVLPPSFPYGGMENPVFTFATPTIISGDRQNVDVVAHELSHSWSGNLVTNGSWENMFLNEGWTMYLERRIIEKVHGSSAHFHFSAIIGWKALEEAIKGFGADHEFTKLHISHKGPDGHPIDPDDAFSSVPYEKGFHFVWYLERLVGREAFDMFITHYFTTWARKSLDKDEFKNTYLEFFSKPQYADLKDKLASINWEERFHSPGLPPKPEFDTSLVDVCYELAEKWKGKDFKPAASDIASWTGNQKLVFLQAVQDFEEPLTPALSEALGKTYGFVDSQNVELKSAYYLISLKARDETTYQGVAELLGGVGRMKFVRPLFKSLNKADPKLARETFEKHRDFYHPICRQMVEKDLGLIEAKTAAVSI</sequence>
<comment type="cofactor">
    <cofactor evidence="13">
        <name>Zn(2+)</name>
        <dbReference type="ChEBI" id="CHEBI:29105"/>
    </cofactor>
    <text evidence="13">Binds 1 zinc ion per subunit.</text>
</comment>
<evidence type="ECO:0000256" key="3">
    <source>
        <dbReference type="ARBA" id="ARBA00010136"/>
    </source>
</evidence>
<feature type="active site" description="Proton donor" evidence="11">
    <location>
        <position position="388"/>
    </location>
</feature>
<dbReference type="Proteomes" id="UP001174691">
    <property type="component" value="Unassembled WGS sequence"/>
</dbReference>
<evidence type="ECO:0000256" key="5">
    <source>
        <dbReference type="ARBA" id="ARBA00022670"/>
    </source>
</evidence>
<dbReference type="Pfam" id="PF09127">
    <property type="entry name" value="Leuk-A4-hydro_C"/>
    <property type="match status" value="1"/>
</dbReference>
<keyword evidence="6 13" id="KW-0479">Metal-binding</keyword>
<proteinExistence type="inferred from homology"/>
<dbReference type="EMBL" id="JANBVN010000010">
    <property type="protein sequence ID" value="KAJ9164681.1"/>
    <property type="molecule type" value="Genomic_DNA"/>
</dbReference>
<dbReference type="InterPro" id="IPR016024">
    <property type="entry name" value="ARM-type_fold"/>
</dbReference>